<reference evidence="2 3" key="1">
    <citation type="submission" date="2018-11" db="EMBL/GenBank/DDBJ databases">
        <title>Species Designations Belie Phenotypic and Genotypic Heterogeneity in Oral Streptococci.</title>
        <authorList>
            <person name="Velsko I."/>
        </authorList>
    </citation>
    <scope>NUCLEOTIDE SEQUENCE [LARGE SCALE GENOMIC DNA]</scope>
    <source>
        <strain evidence="2 3">BCC26</strain>
    </source>
</reference>
<name>A0A428FM86_STROR</name>
<dbReference type="Proteomes" id="UP000280648">
    <property type="component" value="Unassembled WGS sequence"/>
</dbReference>
<dbReference type="EMBL" id="RJPI01000008">
    <property type="protein sequence ID" value="RSJ62945.1"/>
    <property type="molecule type" value="Genomic_DNA"/>
</dbReference>
<evidence type="ECO:0000256" key="1">
    <source>
        <dbReference type="SAM" id="SignalP"/>
    </source>
</evidence>
<comment type="caution">
    <text evidence="2">The sequence shown here is derived from an EMBL/GenBank/DDBJ whole genome shotgun (WGS) entry which is preliminary data.</text>
</comment>
<evidence type="ECO:0000313" key="2">
    <source>
        <dbReference type="EMBL" id="RSJ62945.1"/>
    </source>
</evidence>
<organism evidence="2 3">
    <name type="scientific">Streptococcus oralis</name>
    <dbReference type="NCBI Taxonomy" id="1303"/>
    <lineage>
        <taxon>Bacteria</taxon>
        <taxon>Bacillati</taxon>
        <taxon>Bacillota</taxon>
        <taxon>Bacilli</taxon>
        <taxon>Lactobacillales</taxon>
        <taxon>Streptococcaceae</taxon>
        <taxon>Streptococcus</taxon>
    </lineage>
</organism>
<protein>
    <submittedName>
        <fullName evidence="2">Uncharacterized protein</fullName>
    </submittedName>
</protein>
<evidence type="ECO:0000313" key="3">
    <source>
        <dbReference type="Proteomes" id="UP000280648"/>
    </source>
</evidence>
<keyword evidence="1" id="KW-0732">Signal</keyword>
<gene>
    <name evidence="2" type="ORF">D8803_06480</name>
</gene>
<dbReference type="AlphaFoldDB" id="A0A428FM86"/>
<feature type="chain" id="PRO_5018996282" evidence="1">
    <location>
        <begin position="24"/>
        <end position="89"/>
    </location>
</feature>
<accession>A0A428FM86</accession>
<sequence>MRTGAVISTLAISALGVASGVSASETEVPVNKPATEVVAKDTPATEVVAKDEVKPKVPTQADVNTAKAESDKASHDVAVFNHDNFSDYF</sequence>
<proteinExistence type="predicted"/>
<dbReference type="RefSeq" id="WP_223805116.1">
    <property type="nucleotide sequence ID" value="NZ_JANCNM010000004.1"/>
</dbReference>
<feature type="signal peptide" evidence="1">
    <location>
        <begin position="1"/>
        <end position="23"/>
    </location>
</feature>